<dbReference type="EMBL" id="BONF01000046">
    <property type="protein sequence ID" value="GIF85370.1"/>
    <property type="molecule type" value="Genomic_DNA"/>
</dbReference>
<feature type="region of interest" description="Disordered" evidence="1">
    <location>
        <begin position="65"/>
        <end position="125"/>
    </location>
</feature>
<dbReference type="RefSeq" id="WP_203755168.1">
    <property type="nucleotide sequence ID" value="NZ_BONF01000046.1"/>
</dbReference>
<keyword evidence="2" id="KW-0472">Membrane</keyword>
<evidence type="ECO:0000313" key="3">
    <source>
        <dbReference type="EMBL" id="GIF85370.1"/>
    </source>
</evidence>
<evidence type="ECO:0000256" key="2">
    <source>
        <dbReference type="SAM" id="Phobius"/>
    </source>
</evidence>
<dbReference type="AlphaFoldDB" id="A0A8J3NP08"/>
<protein>
    <submittedName>
        <fullName evidence="3">Uncharacterized protein</fullName>
    </submittedName>
</protein>
<keyword evidence="2" id="KW-1133">Transmembrane helix</keyword>
<organism evidence="3 4">
    <name type="scientific">Catellatospora bangladeshensis</name>
    <dbReference type="NCBI Taxonomy" id="310355"/>
    <lineage>
        <taxon>Bacteria</taxon>
        <taxon>Bacillati</taxon>
        <taxon>Actinomycetota</taxon>
        <taxon>Actinomycetes</taxon>
        <taxon>Micromonosporales</taxon>
        <taxon>Micromonosporaceae</taxon>
        <taxon>Catellatospora</taxon>
    </lineage>
</organism>
<evidence type="ECO:0000256" key="1">
    <source>
        <dbReference type="SAM" id="MobiDB-lite"/>
    </source>
</evidence>
<feature type="transmembrane region" description="Helical" evidence="2">
    <location>
        <begin position="44"/>
        <end position="63"/>
    </location>
</feature>
<gene>
    <name evidence="3" type="ORF">Cba03nite_67190</name>
</gene>
<name>A0A8J3NP08_9ACTN</name>
<sequence>MSEYDVEELNAEFEGFRAGVPRIVSPGMDAARHTVRRRRRVRTAALSVLAVLIVAPVTAYAALGPDRDGPPVVVATAPGTPSPSLAEPSPSPFPSPSPSAPASPSPSAPPSRQSTARYTLGPKGYGPLRLDMTGAQARATGMTTAIPAVADCNAEVYLRGTRYPESFGYPGRVWFDGGRVAVIWATPGMSTPEGIRIGSSLAELRRAYPEWEPVSGEAEGHGPAAVRGNSDARYRIDVRDGKVVSLSLGSRHRGCYE</sequence>
<keyword evidence="2" id="KW-0812">Transmembrane</keyword>
<evidence type="ECO:0000313" key="4">
    <source>
        <dbReference type="Proteomes" id="UP000601223"/>
    </source>
</evidence>
<accession>A0A8J3NP08</accession>
<keyword evidence="4" id="KW-1185">Reference proteome</keyword>
<feature type="compositionally biased region" description="Pro residues" evidence="1">
    <location>
        <begin position="89"/>
        <end position="109"/>
    </location>
</feature>
<proteinExistence type="predicted"/>
<comment type="caution">
    <text evidence="3">The sequence shown here is derived from an EMBL/GenBank/DDBJ whole genome shotgun (WGS) entry which is preliminary data.</text>
</comment>
<reference evidence="3 4" key="1">
    <citation type="submission" date="2021-01" db="EMBL/GenBank/DDBJ databases">
        <title>Whole genome shotgun sequence of Catellatospora bangladeshensis NBRC 107357.</title>
        <authorList>
            <person name="Komaki H."/>
            <person name="Tamura T."/>
        </authorList>
    </citation>
    <scope>NUCLEOTIDE SEQUENCE [LARGE SCALE GENOMIC DNA]</scope>
    <source>
        <strain evidence="3 4">NBRC 107357</strain>
    </source>
</reference>
<dbReference type="Proteomes" id="UP000601223">
    <property type="component" value="Unassembled WGS sequence"/>
</dbReference>
<feature type="compositionally biased region" description="Low complexity" evidence="1">
    <location>
        <begin position="70"/>
        <end position="88"/>
    </location>
</feature>